<keyword evidence="2" id="KW-1185">Reference proteome</keyword>
<evidence type="ECO:0000313" key="1">
    <source>
        <dbReference type="EMBL" id="POZ89524.1"/>
    </source>
</evidence>
<comment type="caution">
    <text evidence="1">The sequence shown here is derived from an EMBL/GenBank/DDBJ whole genome shotgun (WGS) entry which is preliminary data.</text>
</comment>
<accession>A0A2S5E8P9</accession>
<organism evidence="1 2">
    <name type="scientific">Petrotoga halophila DSM 16923</name>
    <dbReference type="NCBI Taxonomy" id="1122953"/>
    <lineage>
        <taxon>Bacteria</taxon>
        <taxon>Thermotogati</taxon>
        <taxon>Thermotogota</taxon>
        <taxon>Thermotogae</taxon>
        <taxon>Petrotogales</taxon>
        <taxon>Petrotogaceae</taxon>
        <taxon>Petrotoga</taxon>
    </lineage>
</organism>
<proteinExistence type="predicted"/>
<dbReference type="AlphaFoldDB" id="A0A2S5E8P9"/>
<dbReference type="RefSeq" id="WP_103899373.1">
    <property type="nucleotide sequence ID" value="NZ_JALY01000352.1"/>
</dbReference>
<gene>
    <name evidence="1" type="ORF">AA81_13730</name>
</gene>
<dbReference type="Proteomes" id="UP000236950">
    <property type="component" value="Unassembled WGS sequence"/>
</dbReference>
<dbReference type="EMBL" id="JALY01000352">
    <property type="protein sequence ID" value="POZ89524.1"/>
    <property type="molecule type" value="Genomic_DNA"/>
</dbReference>
<protein>
    <submittedName>
        <fullName evidence="1">Uncharacterized protein</fullName>
    </submittedName>
</protein>
<reference evidence="1 2" key="1">
    <citation type="submission" date="2014-01" db="EMBL/GenBank/DDBJ databases">
        <title>Comparative genomics of Petrotoga.</title>
        <authorList>
            <person name="Chow K."/>
            <person name="Charchuk R."/>
            <person name="Nesbo C.L."/>
        </authorList>
    </citation>
    <scope>NUCLEOTIDE SEQUENCE [LARGE SCALE GENOMIC DNA]</scope>
    <source>
        <strain evidence="1 2">DSM 16923</strain>
    </source>
</reference>
<sequence length="236" mass="28090">MKEKEKEVLDYCIKDIEYRIKSCESSYEKGDFNEKVSDFRAFIFSLGSSMDIMRNEIFEDYNQSKKRKYFSDIFDIKSDKKQDIRSCRIRDDFRNYLSNNYTDQNKKQKILEIMENLGIIISNDKYYFTAQNFSKGKIEKKKISLWDIYNSLKHSCYPRKPNTYAYFKDELVGYKGEMLLSISTTEGEYSFEIFGGWVPFEGAEEDAKNKENPYLKMIKDIGNYIIRNLKALEEVI</sequence>
<evidence type="ECO:0000313" key="2">
    <source>
        <dbReference type="Proteomes" id="UP000236950"/>
    </source>
</evidence>
<name>A0A2S5E8P9_9BACT</name>